<dbReference type="KEGG" id="cfr:102512455"/>
<feature type="domain" description="Kazal-like" evidence="2">
    <location>
        <begin position="109"/>
        <end position="170"/>
    </location>
</feature>
<protein>
    <submittedName>
        <fullName evidence="4">Serine protease inhibitor Kazal-type 13</fullName>
    </submittedName>
</protein>
<dbReference type="CDD" id="cd00104">
    <property type="entry name" value="KAZAL_FS"/>
    <property type="match status" value="1"/>
</dbReference>
<dbReference type="Proteomes" id="UP000694856">
    <property type="component" value="Chromosome 3"/>
</dbReference>
<dbReference type="PANTHER" id="PTHR21312">
    <property type="entry name" value="SERINE PROTEASE INHIBITOR"/>
    <property type="match status" value="1"/>
</dbReference>
<dbReference type="SUPFAM" id="SSF100895">
    <property type="entry name" value="Kazal-type serine protease inhibitors"/>
    <property type="match status" value="1"/>
</dbReference>
<proteinExistence type="predicted"/>
<evidence type="ECO:0000256" key="1">
    <source>
        <dbReference type="SAM" id="Phobius"/>
    </source>
</evidence>
<dbReference type="RefSeq" id="XP_006186599.2">
    <property type="nucleotide sequence ID" value="XM_006186537.2"/>
</dbReference>
<sequence length="170" mass="19185">MSQPFLGEMFTRSSGMSGHATKQEACLLCSTCPWPDSRGTTTLLKASCDLRMTTERLTFCRELIQASPKQYIRGGQMAAFPCMTTFFLVSSTLAHIAFAGIVKPRDRSRWPKPNCKMYYPVDPSYDSTCPDVTAYVCATNGQTYQNECFLCLAQWELGHRIKFDKHGKCY</sequence>
<keyword evidence="3" id="KW-1185">Reference proteome</keyword>
<keyword evidence="4" id="KW-0646">Protease inhibitor</keyword>
<dbReference type="PANTHER" id="PTHR21312:SF36">
    <property type="entry name" value="SERINE PROTEASE INHIBITOR KAZAL-TYPE 13"/>
    <property type="match status" value="1"/>
</dbReference>
<keyword evidence="1" id="KW-0812">Transmembrane</keyword>
<dbReference type="GeneID" id="102512455"/>
<dbReference type="InterPro" id="IPR002350">
    <property type="entry name" value="Kazal_dom"/>
</dbReference>
<feature type="transmembrane region" description="Helical" evidence="1">
    <location>
        <begin position="78"/>
        <end position="102"/>
    </location>
</feature>
<dbReference type="Gene3D" id="3.30.60.30">
    <property type="match status" value="1"/>
</dbReference>
<organism evidence="3 4">
    <name type="scientific">Camelus ferus</name>
    <name type="common">Wild bactrian camel</name>
    <name type="synonym">Camelus bactrianus ferus</name>
    <dbReference type="NCBI Taxonomy" id="419612"/>
    <lineage>
        <taxon>Eukaryota</taxon>
        <taxon>Metazoa</taxon>
        <taxon>Chordata</taxon>
        <taxon>Craniata</taxon>
        <taxon>Vertebrata</taxon>
        <taxon>Euteleostomi</taxon>
        <taxon>Mammalia</taxon>
        <taxon>Eutheria</taxon>
        <taxon>Laurasiatheria</taxon>
        <taxon>Artiodactyla</taxon>
        <taxon>Tylopoda</taxon>
        <taxon>Camelidae</taxon>
        <taxon>Camelus</taxon>
    </lineage>
</organism>
<keyword evidence="1" id="KW-1133">Transmembrane helix</keyword>
<evidence type="ECO:0000313" key="4">
    <source>
        <dbReference type="RefSeq" id="XP_006186599.2"/>
    </source>
</evidence>
<dbReference type="InterPro" id="IPR036058">
    <property type="entry name" value="Kazal_dom_sf"/>
</dbReference>
<keyword evidence="4" id="KW-0722">Serine protease inhibitor</keyword>
<accession>A0A8B6YIC8</accession>
<dbReference type="SMART" id="SM00280">
    <property type="entry name" value="KAZAL"/>
    <property type="match status" value="1"/>
</dbReference>
<evidence type="ECO:0000259" key="2">
    <source>
        <dbReference type="PROSITE" id="PS51465"/>
    </source>
</evidence>
<dbReference type="GO" id="GO:0004867">
    <property type="term" value="F:serine-type endopeptidase inhibitor activity"/>
    <property type="evidence" value="ECO:0007669"/>
    <property type="project" value="UniProtKB-KW"/>
</dbReference>
<dbReference type="AlphaFoldDB" id="A0A8B6YIC8"/>
<name>A0A8B6YIC8_CAMFR</name>
<reference evidence="4" key="1">
    <citation type="submission" date="2025-08" db="UniProtKB">
        <authorList>
            <consortium name="RefSeq"/>
        </authorList>
    </citation>
    <scope>IDENTIFICATION</scope>
    <source>
        <tissue evidence="4">Ear skin</tissue>
    </source>
</reference>
<dbReference type="PROSITE" id="PS51465">
    <property type="entry name" value="KAZAL_2"/>
    <property type="match status" value="1"/>
</dbReference>
<dbReference type="Pfam" id="PF00050">
    <property type="entry name" value="Kazal_1"/>
    <property type="match status" value="1"/>
</dbReference>
<keyword evidence="1" id="KW-0472">Membrane</keyword>
<evidence type="ECO:0000313" key="3">
    <source>
        <dbReference type="Proteomes" id="UP000694856"/>
    </source>
</evidence>
<dbReference type="PROSITE" id="PS00282">
    <property type="entry name" value="KAZAL_1"/>
    <property type="match status" value="1"/>
</dbReference>
<gene>
    <name evidence="4" type="primary">LOC102512455</name>
</gene>